<dbReference type="Gene3D" id="3.30.780.10">
    <property type="entry name" value="SUI1-like domain"/>
    <property type="match status" value="1"/>
</dbReference>
<dbReference type="Proteomes" id="UP001623330">
    <property type="component" value="Unassembled WGS sequence"/>
</dbReference>
<evidence type="ECO:0000256" key="1">
    <source>
        <dbReference type="ARBA" id="ARBA00004173"/>
    </source>
</evidence>
<accession>A0ABR4NLZ3</accession>
<sequence>MLSRSVTRSLYRSGARLQSTSVKRDLFPLASEVNQEDLVGHNDFGSKKYFVERSRVGNIPVYTDYRGGGNKIVTEIRKIQGNAVQLKKDLQAKLPEIPEKNWRVIPQSNKIEIKGHYISELRRILGETF</sequence>
<evidence type="ECO:0000313" key="8">
    <source>
        <dbReference type="Proteomes" id="UP001623330"/>
    </source>
</evidence>
<gene>
    <name evidence="7" type="ORF">RNJ44_02536</name>
</gene>
<evidence type="ECO:0000313" key="7">
    <source>
        <dbReference type="EMBL" id="KAL3228591.1"/>
    </source>
</evidence>
<dbReference type="Pfam" id="PF05046">
    <property type="entry name" value="Img2"/>
    <property type="match status" value="1"/>
</dbReference>
<evidence type="ECO:0000256" key="2">
    <source>
        <dbReference type="ARBA" id="ARBA00005677"/>
    </source>
</evidence>
<dbReference type="EMBL" id="JBEVYD010000013">
    <property type="protein sequence ID" value="KAL3228591.1"/>
    <property type="molecule type" value="Genomic_DNA"/>
</dbReference>
<keyword evidence="5" id="KW-0687">Ribonucleoprotein</keyword>
<organism evidence="7 8">
    <name type="scientific">Nakaseomyces bracarensis</name>
    <dbReference type="NCBI Taxonomy" id="273131"/>
    <lineage>
        <taxon>Eukaryota</taxon>
        <taxon>Fungi</taxon>
        <taxon>Dikarya</taxon>
        <taxon>Ascomycota</taxon>
        <taxon>Saccharomycotina</taxon>
        <taxon>Saccharomycetes</taxon>
        <taxon>Saccharomycetales</taxon>
        <taxon>Saccharomycetaceae</taxon>
        <taxon>Nakaseomyces</taxon>
    </lineage>
</organism>
<evidence type="ECO:0000256" key="6">
    <source>
        <dbReference type="ARBA" id="ARBA00035191"/>
    </source>
</evidence>
<keyword evidence="4" id="KW-0496">Mitochondrion</keyword>
<reference evidence="7 8" key="1">
    <citation type="submission" date="2024-05" db="EMBL/GenBank/DDBJ databases">
        <title>Long read based assembly of the Candida bracarensis genome reveals expanded adhesin content.</title>
        <authorList>
            <person name="Marcet-Houben M."/>
            <person name="Ksiezopolska E."/>
            <person name="Gabaldon T."/>
        </authorList>
    </citation>
    <scope>NUCLEOTIDE SEQUENCE [LARGE SCALE GENOMIC DNA]</scope>
    <source>
        <strain evidence="7 8">CBM6</strain>
    </source>
</reference>
<comment type="similarity">
    <text evidence="2">Belongs to the mitochondrion-specific ribosomal protein mL49 family.</text>
</comment>
<evidence type="ECO:0000256" key="4">
    <source>
        <dbReference type="ARBA" id="ARBA00023128"/>
    </source>
</evidence>
<name>A0ABR4NLZ3_9SACH</name>
<keyword evidence="3" id="KW-0689">Ribosomal protein</keyword>
<comment type="caution">
    <text evidence="7">The sequence shown here is derived from an EMBL/GenBank/DDBJ whole genome shotgun (WGS) entry which is preliminary data.</text>
</comment>
<keyword evidence="8" id="KW-1185">Reference proteome</keyword>
<proteinExistence type="inferred from homology"/>
<evidence type="ECO:0000256" key="5">
    <source>
        <dbReference type="ARBA" id="ARBA00023274"/>
    </source>
</evidence>
<dbReference type="PANTHER" id="PTHR13477">
    <property type="entry name" value="MITOCHONDRIAL 39S RIBOSOMAL PROTEIN L49"/>
    <property type="match status" value="1"/>
</dbReference>
<protein>
    <recommendedName>
        <fullName evidence="6">Large ribosomal subunit protein mL49</fullName>
    </recommendedName>
</protein>
<dbReference type="PANTHER" id="PTHR13477:SF0">
    <property type="entry name" value="LARGE RIBOSOMAL SUBUNIT PROTEIN ML49"/>
    <property type="match status" value="1"/>
</dbReference>
<dbReference type="InterPro" id="IPR007740">
    <property type="entry name" value="Ribosomal_mL49"/>
</dbReference>
<evidence type="ECO:0000256" key="3">
    <source>
        <dbReference type="ARBA" id="ARBA00022980"/>
    </source>
</evidence>
<comment type="subcellular location">
    <subcellularLocation>
        <location evidence="1">Mitochondrion</location>
    </subcellularLocation>
</comment>